<gene>
    <name evidence="4" type="ORF">J2W69_000283</name>
</gene>
<feature type="domain" description="EAL" evidence="2">
    <location>
        <begin position="417"/>
        <end position="662"/>
    </location>
</feature>
<evidence type="ECO:0000313" key="4">
    <source>
        <dbReference type="EMBL" id="MDR7119368.1"/>
    </source>
</evidence>
<dbReference type="PROSITE" id="PS50885">
    <property type="entry name" value="HAMP"/>
    <property type="match status" value="1"/>
</dbReference>
<dbReference type="InterPro" id="IPR001633">
    <property type="entry name" value="EAL_dom"/>
</dbReference>
<dbReference type="InterPro" id="IPR000160">
    <property type="entry name" value="GGDEF_dom"/>
</dbReference>
<feature type="transmembrane region" description="Helical" evidence="1">
    <location>
        <begin position="164"/>
        <end position="187"/>
    </location>
</feature>
<evidence type="ECO:0000313" key="5">
    <source>
        <dbReference type="Proteomes" id="UP001257909"/>
    </source>
</evidence>
<dbReference type="Gene3D" id="3.20.20.450">
    <property type="entry name" value="EAL domain"/>
    <property type="match status" value="1"/>
</dbReference>
<dbReference type="Gene3D" id="3.30.70.270">
    <property type="match status" value="1"/>
</dbReference>
<dbReference type="Pfam" id="PF16448">
    <property type="entry name" value="LapD_MoxY_N"/>
    <property type="match status" value="1"/>
</dbReference>
<dbReference type="EMBL" id="JAVDWR010000001">
    <property type="protein sequence ID" value="MDR7119368.1"/>
    <property type="molecule type" value="Genomic_DNA"/>
</dbReference>
<dbReference type="SMART" id="SM00267">
    <property type="entry name" value="GGDEF"/>
    <property type="match status" value="1"/>
</dbReference>
<name>A0ABU1VUG3_9GAMM</name>
<proteinExistence type="predicted"/>
<keyword evidence="1" id="KW-1133">Transmembrane helix</keyword>
<dbReference type="Gene3D" id="6.20.270.20">
    <property type="entry name" value="LapD/MoxY periplasmic domain"/>
    <property type="match status" value="1"/>
</dbReference>
<dbReference type="PROSITE" id="PS50883">
    <property type="entry name" value="EAL"/>
    <property type="match status" value="1"/>
</dbReference>
<dbReference type="InterPro" id="IPR042461">
    <property type="entry name" value="LapD_MoxY_peri_C"/>
</dbReference>
<dbReference type="InterPro" id="IPR050706">
    <property type="entry name" value="Cyclic-di-GMP_PDE-like"/>
</dbReference>
<keyword evidence="1" id="KW-0812">Transmembrane</keyword>
<accession>A0ABU1VUG3</accession>
<reference evidence="4 5" key="1">
    <citation type="submission" date="2023-07" db="EMBL/GenBank/DDBJ databases">
        <title>Sorghum-associated microbial communities from plants grown in Nebraska, USA.</title>
        <authorList>
            <person name="Schachtman D."/>
        </authorList>
    </citation>
    <scope>NUCLEOTIDE SEQUENCE [LARGE SCALE GENOMIC DNA]</scope>
    <source>
        <strain evidence="4 5">4138</strain>
    </source>
</reference>
<dbReference type="PANTHER" id="PTHR33121">
    <property type="entry name" value="CYCLIC DI-GMP PHOSPHODIESTERASE PDEF"/>
    <property type="match status" value="1"/>
</dbReference>
<feature type="transmembrane region" description="Helical" evidence="1">
    <location>
        <begin position="20"/>
        <end position="38"/>
    </location>
</feature>
<dbReference type="SUPFAM" id="SSF55073">
    <property type="entry name" value="Nucleotide cyclase"/>
    <property type="match status" value="1"/>
</dbReference>
<dbReference type="Pfam" id="PF00990">
    <property type="entry name" value="GGDEF"/>
    <property type="match status" value="1"/>
</dbReference>
<dbReference type="InterPro" id="IPR032244">
    <property type="entry name" value="LapD_MoxY_N"/>
</dbReference>
<evidence type="ECO:0000259" key="3">
    <source>
        <dbReference type="PROSITE" id="PS50885"/>
    </source>
</evidence>
<protein>
    <submittedName>
        <fullName evidence="4">EAL domain-containing protein (Putative c-di-GMP-specific phosphodiesterase class I)/GGDEF domain-containing protein</fullName>
    </submittedName>
</protein>
<dbReference type="RefSeq" id="WP_310273834.1">
    <property type="nucleotide sequence ID" value="NZ_JAVDWR010000001.1"/>
</dbReference>
<dbReference type="InterPro" id="IPR035919">
    <property type="entry name" value="EAL_sf"/>
</dbReference>
<dbReference type="InterPro" id="IPR003660">
    <property type="entry name" value="HAMP_dom"/>
</dbReference>
<dbReference type="SMART" id="SM00052">
    <property type="entry name" value="EAL"/>
    <property type="match status" value="1"/>
</dbReference>
<dbReference type="InterPro" id="IPR029787">
    <property type="entry name" value="Nucleotide_cyclase"/>
</dbReference>
<keyword evidence="1" id="KW-0472">Membrane</keyword>
<dbReference type="PANTHER" id="PTHR33121:SF79">
    <property type="entry name" value="CYCLIC DI-GMP PHOSPHODIESTERASE PDED-RELATED"/>
    <property type="match status" value="1"/>
</dbReference>
<evidence type="ECO:0000256" key="1">
    <source>
        <dbReference type="SAM" id="Phobius"/>
    </source>
</evidence>
<dbReference type="Proteomes" id="UP001257909">
    <property type="component" value="Unassembled WGS sequence"/>
</dbReference>
<dbReference type="SUPFAM" id="SSF141868">
    <property type="entry name" value="EAL domain-like"/>
    <property type="match status" value="1"/>
</dbReference>
<dbReference type="Gene3D" id="3.30.110.200">
    <property type="match status" value="1"/>
</dbReference>
<keyword evidence="5" id="KW-1185">Reference proteome</keyword>
<feature type="domain" description="HAMP" evidence="3">
    <location>
        <begin position="183"/>
        <end position="235"/>
    </location>
</feature>
<dbReference type="CDD" id="cd01948">
    <property type="entry name" value="EAL"/>
    <property type="match status" value="1"/>
</dbReference>
<organism evidence="4 5">
    <name type="scientific">Rheinheimera soli</name>
    <dbReference type="NCBI Taxonomy" id="443616"/>
    <lineage>
        <taxon>Bacteria</taxon>
        <taxon>Pseudomonadati</taxon>
        <taxon>Pseudomonadota</taxon>
        <taxon>Gammaproteobacteria</taxon>
        <taxon>Chromatiales</taxon>
        <taxon>Chromatiaceae</taxon>
        <taxon>Rheinheimera</taxon>
    </lineage>
</organism>
<sequence length="674" mass="75667">MAHKLRGKLPGISLKAQLHLLIVLVAVFSFLVSLYISVQSTQQYLNTQMKSHAQDAATSLGLSMSAYMDDPDLVIAQTMVNAIFDSGYYADIEFRTSQNQIKIKRQNPIEYDEVPQWFVALFPLQPPLQSSEVNNGWLPAGLLSIQSNPGIAYKTLWHQARQSFYSIALIAFFSVLVIQWIVFLVLAPLRQIERQAREVSKKNFLQQDKLPFTTDLRSVVVAMNAMVANIQRVFLSLSQQADDLKVKVFTDLLTGLGNRRLLEQRFVAEQNEQKTHDLHLHMAMMSLHSLTEVHQSQSFQAADQYILLAVKEFKQALEHSASSQLFRLGGSDFILLSQSSAESLEQQLQQLSSALKSMDSVFFPQGFASVALMTVEPDNTLHHCLSTLDSAIIQRIQQPDLPLWVTDNKMQLKPEGRMAWHSVITALIQNQNFELWAQPVVKADQSVEYIETFVRFYFQHSQLSTTETYAMAEQQGLSVQLDQQVISYILNQVQHKPGRTYAINLSQGAVASALFSLWLEKQLKQLNGKVSLVFEVSEYSVLKAPDETKALMNIIKSNQCKVCIEGFGAGMTSFKYLQGLDLDYVKIDAAYASALKDPENKFFIQTLCQICHGIGIQVLAPHIESEQMMDICFTAGINAVQGSWLLAPQKVTIQQGKSGLATELISLSSLRLSE</sequence>
<evidence type="ECO:0000259" key="2">
    <source>
        <dbReference type="PROSITE" id="PS50883"/>
    </source>
</evidence>
<dbReference type="Pfam" id="PF00563">
    <property type="entry name" value="EAL"/>
    <property type="match status" value="1"/>
</dbReference>
<comment type="caution">
    <text evidence="4">The sequence shown here is derived from an EMBL/GenBank/DDBJ whole genome shotgun (WGS) entry which is preliminary data.</text>
</comment>
<dbReference type="InterPro" id="IPR043128">
    <property type="entry name" value="Rev_trsase/Diguanyl_cyclase"/>
</dbReference>